<evidence type="ECO:0000313" key="6">
    <source>
        <dbReference type="EMBL" id="TCO15113.1"/>
    </source>
</evidence>
<evidence type="ECO:0000256" key="3">
    <source>
        <dbReference type="RuleBase" id="RU003719"/>
    </source>
</evidence>
<dbReference type="OrthoDB" id="9793626at2"/>
<dbReference type="Pfam" id="PF00389">
    <property type="entry name" value="2-Hacid_dh"/>
    <property type="match status" value="1"/>
</dbReference>
<feature type="domain" description="D-isomer specific 2-hydroxyacid dehydrogenase catalytic" evidence="4">
    <location>
        <begin position="31"/>
        <end position="314"/>
    </location>
</feature>
<proteinExistence type="inferred from homology"/>
<evidence type="ECO:0000256" key="2">
    <source>
        <dbReference type="ARBA" id="ARBA00023027"/>
    </source>
</evidence>
<evidence type="ECO:0000313" key="7">
    <source>
        <dbReference type="Proteomes" id="UP000294881"/>
    </source>
</evidence>
<dbReference type="RefSeq" id="WP_132003123.1">
    <property type="nucleotide sequence ID" value="NZ_JBHUNN010000002.1"/>
</dbReference>
<comment type="caution">
    <text evidence="6">The sequence shown here is derived from an EMBL/GenBank/DDBJ whole genome shotgun (WGS) entry which is preliminary data.</text>
</comment>
<dbReference type="EMBL" id="SLWL01000002">
    <property type="protein sequence ID" value="TCO15113.1"/>
    <property type="molecule type" value="Genomic_DNA"/>
</dbReference>
<evidence type="ECO:0000259" key="4">
    <source>
        <dbReference type="Pfam" id="PF00389"/>
    </source>
</evidence>
<dbReference type="Gene3D" id="3.40.50.720">
    <property type="entry name" value="NAD(P)-binding Rossmann-like Domain"/>
    <property type="match status" value="2"/>
</dbReference>
<dbReference type="InterPro" id="IPR006139">
    <property type="entry name" value="D-isomer_2_OHA_DH_cat_dom"/>
</dbReference>
<dbReference type="Proteomes" id="UP000294881">
    <property type="component" value="Unassembled WGS sequence"/>
</dbReference>
<dbReference type="PANTHER" id="PTHR43333:SF1">
    <property type="entry name" value="D-ISOMER SPECIFIC 2-HYDROXYACID DEHYDROGENASE NAD-BINDING DOMAIN-CONTAINING PROTEIN"/>
    <property type="match status" value="1"/>
</dbReference>
<reference evidence="6 7" key="1">
    <citation type="submission" date="2019-03" db="EMBL/GenBank/DDBJ databases">
        <title>Genomic Encyclopedia of Type Strains, Phase IV (KMG-IV): sequencing the most valuable type-strain genomes for metagenomic binning, comparative biology and taxonomic classification.</title>
        <authorList>
            <person name="Goeker M."/>
        </authorList>
    </citation>
    <scope>NUCLEOTIDE SEQUENCE [LARGE SCALE GENOMIC DNA]</scope>
    <source>
        <strain evidence="6 7">DSM 22958</strain>
    </source>
</reference>
<dbReference type="GO" id="GO:0051287">
    <property type="term" value="F:NAD binding"/>
    <property type="evidence" value="ECO:0007669"/>
    <property type="project" value="InterPro"/>
</dbReference>
<keyword evidence="2" id="KW-0520">NAD</keyword>
<accession>A0A4R2GWE9</accession>
<gene>
    <name evidence="6" type="ORF">EV666_10289</name>
</gene>
<evidence type="ECO:0000256" key="1">
    <source>
        <dbReference type="ARBA" id="ARBA00023002"/>
    </source>
</evidence>
<keyword evidence="7" id="KW-1185">Reference proteome</keyword>
<dbReference type="SUPFAM" id="SSF52283">
    <property type="entry name" value="Formate/glycerate dehydrogenase catalytic domain-like"/>
    <property type="match status" value="1"/>
</dbReference>
<dbReference type="InterPro" id="IPR036291">
    <property type="entry name" value="NAD(P)-bd_dom_sf"/>
</dbReference>
<keyword evidence="1 3" id="KW-0560">Oxidoreductase</keyword>
<dbReference type="GO" id="GO:0016616">
    <property type="term" value="F:oxidoreductase activity, acting on the CH-OH group of donors, NAD or NADP as acceptor"/>
    <property type="evidence" value="ECO:0007669"/>
    <property type="project" value="InterPro"/>
</dbReference>
<dbReference type="InterPro" id="IPR006140">
    <property type="entry name" value="D-isomer_DH_NAD-bd"/>
</dbReference>
<organism evidence="6 7">
    <name type="scientific">Camelimonas lactis</name>
    <dbReference type="NCBI Taxonomy" id="659006"/>
    <lineage>
        <taxon>Bacteria</taxon>
        <taxon>Pseudomonadati</taxon>
        <taxon>Pseudomonadota</taxon>
        <taxon>Alphaproteobacteria</taxon>
        <taxon>Hyphomicrobiales</taxon>
        <taxon>Chelatococcaceae</taxon>
        <taxon>Camelimonas</taxon>
    </lineage>
</organism>
<dbReference type="AlphaFoldDB" id="A0A4R2GWE9"/>
<dbReference type="PANTHER" id="PTHR43333">
    <property type="entry name" value="2-HACID_DH_C DOMAIN-CONTAINING PROTEIN"/>
    <property type="match status" value="1"/>
</dbReference>
<dbReference type="SUPFAM" id="SSF51735">
    <property type="entry name" value="NAD(P)-binding Rossmann-fold domains"/>
    <property type="match status" value="1"/>
</dbReference>
<comment type="similarity">
    <text evidence="3">Belongs to the D-isomer specific 2-hydroxyacid dehydrogenase family.</text>
</comment>
<name>A0A4R2GWE9_9HYPH</name>
<protein>
    <submittedName>
        <fullName evidence="6">Phosphoglycerate dehydrogenase-like enzyme</fullName>
    </submittedName>
</protein>
<sequence>MRIAVCSPVALDEMLTLLAGVRGIEAWPCAVADLAAATREADAIVLGSFHYGPQLAAALAAPEARTRWLQLLTAGYETLDQHGLPGRCKVSNAGDVWSPSVAEHVFTLILGLARRARQCAADQQAGRWKATVRQQVRSLAGARMLIVGMGSIGRETAMRARAFGMSVAGVNRTGRPVAEADVIYPAGRLGEALAEADVIVVAAPSTPGTRGMIGREQLALCKPEALLINVARGDLVDSGALLEALRAGRIGGAGLDVTDPEPLPHGHPLWDEPDVIITPHLGGAASPRYMSRLARHVADNAARFAAGETPRHLVQIQAGAFSGEAEAASRLAGA</sequence>
<feature type="domain" description="D-isomer specific 2-hydroxyacid dehydrogenase NAD-binding" evidence="5">
    <location>
        <begin position="106"/>
        <end position="282"/>
    </location>
</feature>
<dbReference type="FunFam" id="3.40.50.720:FF:000363">
    <property type="entry name" value="D-isomer specific 2-hydroxyacid dehydrogenase"/>
    <property type="match status" value="1"/>
</dbReference>
<evidence type="ECO:0000259" key="5">
    <source>
        <dbReference type="Pfam" id="PF02826"/>
    </source>
</evidence>
<dbReference type="Pfam" id="PF02826">
    <property type="entry name" value="2-Hacid_dh_C"/>
    <property type="match status" value="1"/>
</dbReference>
<dbReference type="CDD" id="cd05300">
    <property type="entry name" value="2-Hacid_dh_1"/>
    <property type="match status" value="1"/>
</dbReference>